<dbReference type="AlphaFoldDB" id="A0A8K0JVG8"/>
<protein>
    <recommendedName>
        <fullName evidence="1">Protein phosphatase</fullName>
        <ecNumber evidence="1">3.1.3.16</ecNumber>
    </recommendedName>
</protein>
<name>A0A8K0JVG8_9TREE</name>
<dbReference type="InterPro" id="IPR039123">
    <property type="entry name" value="PPTC7"/>
</dbReference>
<evidence type="ECO:0000313" key="3">
    <source>
        <dbReference type="EMBL" id="KAG7571113.1"/>
    </source>
</evidence>
<feature type="domain" description="PPM-type phosphatase" evidence="2">
    <location>
        <begin position="107"/>
        <end position="371"/>
    </location>
</feature>
<proteinExistence type="inferred from homology"/>
<dbReference type="InterPro" id="IPR036457">
    <property type="entry name" value="PPM-type-like_dom_sf"/>
</dbReference>
<dbReference type="EMBL" id="JABELV010000011">
    <property type="protein sequence ID" value="KAG7571113.1"/>
    <property type="molecule type" value="Genomic_DNA"/>
</dbReference>
<reference evidence="3" key="1">
    <citation type="submission" date="2020-04" db="EMBL/GenBank/DDBJ databases">
        <title>Analysis of mating type loci in Filobasidium floriforme.</title>
        <authorList>
            <person name="Nowrousian M."/>
        </authorList>
    </citation>
    <scope>NUCLEOTIDE SEQUENCE</scope>
    <source>
        <strain evidence="3">CBS 6242</strain>
    </source>
</reference>
<comment type="similarity">
    <text evidence="1">Belongs to the PP2C family.</text>
</comment>
<comment type="catalytic activity">
    <reaction evidence="1">
        <text>O-phospho-L-seryl-[protein] + H2O = L-seryl-[protein] + phosphate</text>
        <dbReference type="Rhea" id="RHEA:20629"/>
        <dbReference type="Rhea" id="RHEA-COMP:9863"/>
        <dbReference type="Rhea" id="RHEA-COMP:11604"/>
        <dbReference type="ChEBI" id="CHEBI:15377"/>
        <dbReference type="ChEBI" id="CHEBI:29999"/>
        <dbReference type="ChEBI" id="CHEBI:43474"/>
        <dbReference type="ChEBI" id="CHEBI:83421"/>
        <dbReference type="EC" id="3.1.3.16"/>
    </reaction>
</comment>
<dbReference type="EC" id="3.1.3.16" evidence="1"/>
<comment type="caution">
    <text evidence="3">The sequence shown here is derived from an EMBL/GenBank/DDBJ whole genome shotgun (WGS) entry which is preliminary data.</text>
</comment>
<dbReference type="SMART" id="SM00332">
    <property type="entry name" value="PP2Cc"/>
    <property type="match status" value="1"/>
</dbReference>
<keyword evidence="4" id="KW-1185">Reference proteome</keyword>
<evidence type="ECO:0000256" key="1">
    <source>
        <dbReference type="RuleBase" id="RU366020"/>
    </source>
</evidence>
<dbReference type="PROSITE" id="PS51746">
    <property type="entry name" value="PPM_2"/>
    <property type="match status" value="1"/>
</dbReference>
<dbReference type="Gene3D" id="3.60.40.10">
    <property type="entry name" value="PPM-type phosphatase domain"/>
    <property type="match status" value="1"/>
</dbReference>
<organism evidence="3 4">
    <name type="scientific">Filobasidium floriforme</name>
    <dbReference type="NCBI Taxonomy" id="5210"/>
    <lineage>
        <taxon>Eukaryota</taxon>
        <taxon>Fungi</taxon>
        <taxon>Dikarya</taxon>
        <taxon>Basidiomycota</taxon>
        <taxon>Agaricomycotina</taxon>
        <taxon>Tremellomycetes</taxon>
        <taxon>Filobasidiales</taxon>
        <taxon>Filobasidiaceae</taxon>
        <taxon>Filobasidium</taxon>
    </lineage>
</organism>
<keyword evidence="1" id="KW-0904">Protein phosphatase</keyword>
<evidence type="ECO:0000313" key="4">
    <source>
        <dbReference type="Proteomes" id="UP000812966"/>
    </source>
</evidence>
<keyword evidence="1" id="KW-0464">Manganese</keyword>
<gene>
    <name evidence="3" type="ORF">FFLO_00938</name>
</gene>
<evidence type="ECO:0000259" key="2">
    <source>
        <dbReference type="PROSITE" id="PS51746"/>
    </source>
</evidence>
<dbReference type="PANTHER" id="PTHR12320:SF1">
    <property type="entry name" value="PROTEIN PHOSPHATASE PTC7 HOMOLOG"/>
    <property type="match status" value="1"/>
</dbReference>
<dbReference type="InterPro" id="IPR001932">
    <property type="entry name" value="PPM-type_phosphatase-like_dom"/>
</dbReference>
<accession>A0A8K0JVG8</accession>
<keyword evidence="1" id="KW-0479">Metal-binding</keyword>
<dbReference type="SUPFAM" id="SSF81606">
    <property type="entry name" value="PP2C-like"/>
    <property type="match status" value="1"/>
</dbReference>
<comment type="catalytic activity">
    <reaction evidence="1">
        <text>O-phospho-L-threonyl-[protein] + H2O = L-threonyl-[protein] + phosphate</text>
        <dbReference type="Rhea" id="RHEA:47004"/>
        <dbReference type="Rhea" id="RHEA-COMP:11060"/>
        <dbReference type="Rhea" id="RHEA-COMP:11605"/>
        <dbReference type="ChEBI" id="CHEBI:15377"/>
        <dbReference type="ChEBI" id="CHEBI:30013"/>
        <dbReference type="ChEBI" id="CHEBI:43474"/>
        <dbReference type="ChEBI" id="CHEBI:61977"/>
        <dbReference type="EC" id="3.1.3.16"/>
    </reaction>
</comment>
<keyword evidence="1" id="KW-0460">Magnesium</keyword>
<dbReference type="SMART" id="SM00331">
    <property type="entry name" value="PP2C_SIG"/>
    <property type="match status" value="1"/>
</dbReference>
<keyword evidence="1" id="KW-0378">Hydrolase</keyword>
<comment type="cofactor">
    <cofactor evidence="1">
        <name>Mn(2+)</name>
        <dbReference type="ChEBI" id="CHEBI:29035"/>
    </cofactor>
</comment>
<dbReference type="PANTHER" id="PTHR12320">
    <property type="entry name" value="PROTEIN PHOSPHATASE 2C"/>
    <property type="match status" value="1"/>
</dbReference>
<dbReference type="GO" id="GO:0004722">
    <property type="term" value="F:protein serine/threonine phosphatase activity"/>
    <property type="evidence" value="ECO:0007669"/>
    <property type="project" value="UniProtKB-EC"/>
</dbReference>
<dbReference type="Proteomes" id="UP000812966">
    <property type="component" value="Unassembled WGS sequence"/>
</dbReference>
<comment type="cofactor">
    <cofactor evidence="1">
        <name>Mg(2+)</name>
        <dbReference type="ChEBI" id="CHEBI:18420"/>
    </cofactor>
</comment>
<dbReference type="GO" id="GO:0046872">
    <property type="term" value="F:metal ion binding"/>
    <property type="evidence" value="ECO:0007669"/>
    <property type="project" value="UniProtKB-UniRule"/>
</dbReference>
<sequence length="374" mass="41220">MSLRSVQLVTPRLFTRTRIAAFSTCTRRFESHSTSDPLRFSVGVGYSGKDTPPFVSRERANEAAKKGFQPDSKIGRWKREMMALGGGRVELFDTMQESKEDDWTRENSGLADRRRWGSGEDSFFVNESVSRKTYLAVQDGVGGWSDAGVDPSLFSESLTYHMYTSTLKNPSAKPVDVLIKGYAGVLADEGVKCGSSTSCVVSLDKGRGLLEAANLGDSGFTIIRNGAVHFASTSQTVYFNCPWQLAKLVNKTPDAASNRPEQADLYQQALKPGDMIVLYTDGFSDNVHPHQLVGLLKHVDNTLASPENAFLDPLEREVERARLLADVLVAYGRMVMGREDVQTPFELEAAQNRLKWPGGKLDDITVLTVHVGQD</sequence>